<feature type="compositionally biased region" description="Low complexity" evidence="5">
    <location>
        <begin position="291"/>
        <end position="306"/>
    </location>
</feature>
<dbReference type="GO" id="GO:0046982">
    <property type="term" value="F:protein heterodimerization activity"/>
    <property type="evidence" value="ECO:0007669"/>
    <property type="project" value="InterPro"/>
</dbReference>
<keyword evidence="2" id="KW-0805">Transcription regulation</keyword>
<feature type="signal peptide" evidence="6">
    <location>
        <begin position="1"/>
        <end position="22"/>
    </location>
</feature>
<evidence type="ECO:0000256" key="2">
    <source>
        <dbReference type="ARBA" id="ARBA00023015"/>
    </source>
</evidence>
<feature type="chain" id="PRO_5041408330" description="Bromodomain associated domain-containing protein" evidence="6">
    <location>
        <begin position="23"/>
        <end position="353"/>
    </location>
</feature>
<dbReference type="Gene3D" id="1.10.20.10">
    <property type="entry name" value="Histone, subunit A"/>
    <property type="match status" value="1"/>
</dbReference>
<gene>
    <name evidence="8" type="primary">SMKI16G1570</name>
    <name evidence="8" type="ORF">SMKI_16G1570</name>
</gene>
<name>A0AA35IVG2_SACMI</name>
<feature type="region of interest" description="Disordered" evidence="5">
    <location>
        <begin position="224"/>
        <end position="251"/>
    </location>
</feature>
<dbReference type="GeneID" id="80921785"/>
<dbReference type="CDD" id="cd00076">
    <property type="entry name" value="HFD_SF"/>
    <property type="match status" value="1"/>
</dbReference>
<proteinExistence type="predicted"/>
<comment type="subcellular location">
    <subcellularLocation>
        <location evidence="1">Nucleus</location>
    </subcellularLocation>
</comment>
<protein>
    <recommendedName>
        <fullName evidence="7">Bromodomain associated domain-containing protein</fullName>
    </recommendedName>
</protein>
<evidence type="ECO:0000313" key="9">
    <source>
        <dbReference type="Proteomes" id="UP001161438"/>
    </source>
</evidence>
<evidence type="ECO:0000259" key="7">
    <source>
        <dbReference type="SMART" id="SM00576"/>
    </source>
</evidence>
<evidence type="ECO:0000256" key="6">
    <source>
        <dbReference type="SAM" id="SignalP"/>
    </source>
</evidence>
<evidence type="ECO:0000313" key="8">
    <source>
        <dbReference type="EMBL" id="CAI4036860.1"/>
    </source>
</evidence>
<reference evidence="8" key="1">
    <citation type="submission" date="2022-10" db="EMBL/GenBank/DDBJ databases">
        <authorList>
            <person name="Byrne P K."/>
        </authorList>
    </citation>
    <scope>NUCLEOTIDE SEQUENCE</scope>
    <source>
        <strain evidence="8">IFO1815</strain>
    </source>
</reference>
<evidence type="ECO:0000256" key="3">
    <source>
        <dbReference type="ARBA" id="ARBA00023163"/>
    </source>
</evidence>
<organism evidence="8 9">
    <name type="scientific">Saccharomyces mikatae IFO 1815</name>
    <dbReference type="NCBI Taxonomy" id="226126"/>
    <lineage>
        <taxon>Eukaryota</taxon>
        <taxon>Fungi</taxon>
        <taxon>Dikarya</taxon>
        <taxon>Ascomycota</taxon>
        <taxon>Saccharomycotina</taxon>
        <taxon>Saccharomycetes</taxon>
        <taxon>Saccharomycetales</taxon>
        <taxon>Saccharomycetaceae</taxon>
        <taxon>Saccharomyces</taxon>
    </lineage>
</organism>
<keyword evidence="3" id="KW-0804">Transcription</keyword>
<evidence type="ECO:0000256" key="1">
    <source>
        <dbReference type="ARBA" id="ARBA00004123"/>
    </source>
</evidence>
<dbReference type="EMBL" id="OX365772">
    <property type="protein sequence ID" value="CAI4036860.1"/>
    <property type="molecule type" value="Genomic_DNA"/>
</dbReference>
<dbReference type="FunFam" id="1.10.20.10:FF:000114">
    <property type="entry name" value="Taf3p"/>
    <property type="match status" value="1"/>
</dbReference>
<feature type="region of interest" description="Disordered" evidence="5">
    <location>
        <begin position="280"/>
        <end position="322"/>
    </location>
</feature>
<evidence type="ECO:0000256" key="5">
    <source>
        <dbReference type="SAM" id="MobiDB-lite"/>
    </source>
</evidence>
<dbReference type="Pfam" id="PF07524">
    <property type="entry name" value="Bromo_TP"/>
    <property type="match status" value="1"/>
</dbReference>
<keyword evidence="6" id="KW-0732">Signal</keyword>
<dbReference type="AlphaFoldDB" id="A0AA35IVG2"/>
<keyword evidence="4" id="KW-0539">Nucleus</keyword>
<keyword evidence="9" id="KW-1185">Reference proteome</keyword>
<feature type="domain" description="Bromodomain associated" evidence="7">
    <location>
        <begin position="5"/>
        <end position="83"/>
    </location>
</feature>
<dbReference type="Proteomes" id="UP001161438">
    <property type="component" value="Chromosome 16"/>
</dbReference>
<dbReference type="GO" id="GO:0005634">
    <property type="term" value="C:nucleus"/>
    <property type="evidence" value="ECO:0007669"/>
    <property type="project" value="UniProtKB-SubCell"/>
</dbReference>
<dbReference type="SMART" id="SM00576">
    <property type="entry name" value="BTP"/>
    <property type="match status" value="1"/>
</dbReference>
<accession>A0AA35IVG2</accession>
<dbReference type="RefSeq" id="XP_056079977.1">
    <property type="nucleotide sequence ID" value="XM_056226238.1"/>
</dbReference>
<dbReference type="InterPro" id="IPR006565">
    <property type="entry name" value="BTP"/>
</dbReference>
<evidence type="ECO:0000256" key="4">
    <source>
        <dbReference type="ARBA" id="ARBA00023242"/>
    </source>
</evidence>
<sequence length="353" mass="40396">MTTNHDFYFALLRISILQLLKAQGFDRARPSLVDVMTDLYAKFLSLLASEVSSIAQARCDQDDTVALQDITLALENLGVVKPTNILDVYDENSELSSSRGMEKFKDWCLHSTQLIDTRITTLPTVELLQNEEKESDPLSTIPDYLNQLLQNKGAKQKLETKNRKTDLIEDLINNNGLDDWIKLVIARQRINMIERASKKESQNVVALPHIGGYKSSILSRHHHTTITDEDRLPSAMTPRDEDASTEIQENPYVTSKLPIMRTDNRLENITLSFENEKLESLDEIKNPDQISQETNNEQSSKENNQSVTESPHDDDRDISMFQFDSNVDTKWAEQEDMDSTFQRRTSLDYGGYF</sequence>
<dbReference type="InterPro" id="IPR009072">
    <property type="entry name" value="Histone-fold"/>
</dbReference>
<feature type="compositionally biased region" description="Basic and acidic residues" evidence="5">
    <location>
        <begin position="225"/>
        <end position="242"/>
    </location>
</feature>